<keyword evidence="1" id="KW-0732">Signal</keyword>
<sequence>MTDQGVESMTRWQDRAAAWKLAPIAALATVLAFAAPAAAADQSTTVAQASPSAVTIGQPVNLTATVSCPGDPSGGLGMTFFDGGDLLDTVPVSADGTAAYTAHPTTVGTHTITAAYNGNDNCGASHDETTVVVSAAPVPPTTPSTGPCLLACGGLISYNIGDIHNEVNIYRGS</sequence>
<feature type="domain" description="Bacterial Ig-like" evidence="2">
    <location>
        <begin position="49"/>
        <end position="133"/>
    </location>
</feature>
<gene>
    <name evidence="3" type="ORF">OIE64_16460</name>
</gene>
<dbReference type="InterPro" id="IPR013783">
    <property type="entry name" value="Ig-like_fold"/>
</dbReference>
<organism evidence="3 4">
    <name type="scientific">Streptomyces brevispora</name>
    <dbReference type="NCBI Taxonomy" id="887462"/>
    <lineage>
        <taxon>Bacteria</taxon>
        <taxon>Bacillati</taxon>
        <taxon>Actinomycetota</taxon>
        <taxon>Actinomycetes</taxon>
        <taxon>Kitasatosporales</taxon>
        <taxon>Streptomycetaceae</taxon>
        <taxon>Streptomyces</taxon>
    </lineage>
</organism>
<feature type="chain" id="PRO_5046920999" evidence="1">
    <location>
        <begin position="40"/>
        <end position="173"/>
    </location>
</feature>
<dbReference type="EMBL" id="CP109114">
    <property type="protein sequence ID" value="WSC14278.1"/>
    <property type="molecule type" value="Genomic_DNA"/>
</dbReference>
<keyword evidence="4" id="KW-1185">Reference proteome</keyword>
<dbReference type="Pfam" id="PF16640">
    <property type="entry name" value="Big_3_5"/>
    <property type="match status" value="1"/>
</dbReference>
<accession>A0ABZ1G4U3</accession>
<proteinExistence type="predicted"/>
<dbReference type="InterPro" id="IPR032109">
    <property type="entry name" value="Big_3_5"/>
</dbReference>
<evidence type="ECO:0000259" key="2">
    <source>
        <dbReference type="Pfam" id="PF16640"/>
    </source>
</evidence>
<dbReference type="Proteomes" id="UP001330827">
    <property type="component" value="Chromosome"/>
</dbReference>
<evidence type="ECO:0000256" key="1">
    <source>
        <dbReference type="SAM" id="SignalP"/>
    </source>
</evidence>
<dbReference type="RefSeq" id="WP_326592715.1">
    <property type="nucleotide sequence ID" value="NZ_CP109114.1"/>
</dbReference>
<protein>
    <submittedName>
        <fullName evidence="3">Ig-like domain-containing protein</fullName>
    </submittedName>
</protein>
<reference evidence="3 4" key="1">
    <citation type="submission" date="2022-10" db="EMBL/GenBank/DDBJ databases">
        <title>The complete genomes of actinobacterial strains from the NBC collection.</title>
        <authorList>
            <person name="Joergensen T.S."/>
            <person name="Alvarez Arevalo M."/>
            <person name="Sterndorff E.B."/>
            <person name="Faurdal D."/>
            <person name="Vuksanovic O."/>
            <person name="Mourched A.-S."/>
            <person name="Charusanti P."/>
            <person name="Shaw S."/>
            <person name="Blin K."/>
            <person name="Weber T."/>
        </authorList>
    </citation>
    <scope>NUCLEOTIDE SEQUENCE [LARGE SCALE GENOMIC DNA]</scope>
    <source>
        <strain evidence="3 4">NBC 01769</strain>
    </source>
</reference>
<dbReference type="Gene3D" id="2.60.40.10">
    <property type="entry name" value="Immunoglobulins"/>
    <property type="match status" value="1"/>
</dbReference>
<evidence type="ECO:0000313" key="4">
    <source>
        <dbReference type="Proteomes" id="UP001330827"/>
    </source>
</evidence>
<name>A0ABZ1G4U3_9ACTN</name>
<evidence type="ECO:0000313" key="3">
    <source>
        <dbReference type="EMBL" id="WSC14278.1"/>
    </source>
</evidence>
<feature type="signal peptide" evidence="1">
    <location>
        <begin position="1"/>
        <end position="39"/>
    </location>
</feature>